<evidence type="ECO:0000256" key="14">
    <source>
        <dbReference type="ARBA" id="ARBA00022833"/>
    </source>
</evidence>
<comment type="catalytic activity">
    <reaction evidence="32">
        <text>2,3-di-(9Z)-octadecenoyl-sn-glycerol + H2O = 3-(9Z-octadecenoyl)-sn-glycerol + (9Z)-octadecenoate + H(+)</text>
        <dbReference type="Rhea" id="RHEA:42604"/>
        <dbReference type="ChEBI" id="CHEBI:15377"/>
        <dbReference type="ChEBI" id="CHEBI:15378"/>
        <dbReference type="ChEBI" id="CHEBI:30823"/>
        <dbReference type="ChEBI" id="CHEBI:75824"/>
        <dbReference type="ChEBI" id="CHEBI:75938"/>
    </reaction>
    <physiologicalReaction direction="left-to-right" evidence="32">
        <dbReference type="Rhea" id="RHEA:42605"/>
    </physiologicalReaction>
</comment>
<evidence type="ECO:0000256" key="35">
    <source>
        <dbReference type="ARBA" id="ARBA00048058"/>
    </source>
</evidence>
<evidence type="ECO:0000256" key="44">
    <source>
        <dbReference type="ARBA" id="ARBA00048869"/>
    </source>
</evidence>
<evidence type="ECO:0000256" key="36">
    <source>
        <dbReference type="ARBA" id="ARBA00048227"/>
    </source>
</evidence>
<comment type="catalytic activity">
    <reaction evidence="39">
        <text>1,2,3-tri-(9Z-octadecenoyl)-glycerol + H2O = di-(9Z)-octadecenoylglycerol + (9Z)-octadecenoate + H(+)</text>
        <dbReference type="Rhea" id="RHEA:38575"/>
        <dbReference type="ChEBI" id="CHEBI:15377"/>
        <dbReference type="ChEBI" id="CHEBI:15378"/>
        <dbReference type="ChEBI" id="CHEBI:30823"/>
        <dbReference type="ChEBI" id="CHEBI:53753"/>
        <dbReference type="ChEBI" id="CHEBI:75945"/>
    </reaction>
    <physiologicalReaction direction="left-to-right" evidence="39">
        <dbReference type="Rhea" id="RHEA:38576"/>
    </physiologicalReaction>
</comment>
<dbReference type="GO" id="GO:0005634">
    <property type="term" value="C:nucleus"/>
    <property type="evidence" value="ECO:0007669"/>
    <property type="project" value="UniProtKB-ARBA"/>
</dbReference>
<dbReference type="Gene3D" id="3.30.160.60">
    <property type="entry name" value="Classic Zinc Finger"/>
    <property type="match status" value="3"/>
</dbReference>
<dbReference type="Pfam" id="PF00096">
    <property type="entry name" value="zf-C2H2"/>
    <property type="match status" value="2"/>
</dbReference>
<keyword evidence="12" id="KW-0863">Zinc-finger</keyword>
<evidence type="ECO:0000256" key="22">
    <source>
        <dbReference type="ARBA" id="ARBA00023422"/>
    </source>
</evidence>
<dbReference type="PROSITE" id="PS00028">
    <property type="entry name" value="ZINC_FINGER_C2H2_1"/>
    <property type="match status" value="4"/>
</dbReference>
<dbReference type="EC" id="3.1.1.4" evidence="4"/>
<dbReference type="SMART" id="SM00355">
    <property type="entry name" value="ZnF_C2H2"/>
    <property type="match status" value="4"/>
</dbReference>
<evidence type="ECO:0000256" key="5">
    <source>
        <dbReference type="ARBA" id="ARBA00013279"/>
    </source>
</evidence>
<comment type="catalytic activity">
    <reaction evidence="38">
        <text>1-octadecanoyl-2-(9Z,12Z)-octadecadienoyl-sn-glycerol + H2O = 1-octadecanoyl-sn-glycerol + (9Z,12Z)-octadecadienoate + H(+)</text>
        <dbReference type="Rhea" id="RHEA:40927"/>
        <dbReference type="ChEBI" id="CHEBI:15377"/>
        <dbReference type="ChEBI" id="CHEBI:15378"/>
        <dbReference type="ChEBI" id="CHEBI:30245"/>
        <dbReference type="ChEBI" id="CHEBI:75550"/>
        <dbReference type="ChEBI" id="CHEBI:77097"/>
    </reaction>
    <physiologicalReaction direction="left-to-right" evidence="38">
        <dbReference type="Rhea" id="RHEA:40928"/>
    </physiologicalReaction>
</comment>
<evidence type="ECO:0000256" key="7">
    <source>
        <dbReference type="ARBA" id="ARBA00022475"/>
    </source>
</evidence>
<evidence type="ECO:0000256" key="31">
    <source>
        <dbReference type="ARBA" id="ARBA00047459"/>
    </source>
</evidence>
<dbReference type="InterPro" id="IPR036514">
    <property type="entry name" value="SGNH_hydro_sf"/>
</dbReference>
<dbReference type="GO" id="GO:0006644">
    <property type="term" value="P:phospholipid metabolic process"/>
    <property type="evidence" value="ECO:0000318"/>
    <property type="project" value="GO_Central"/>
</dbReference>
<comment type="catalytic activity">
    <reaction evidence="49">
        <text>2-(9Z-octadecenoyl)-glycerol + H2O = glycerol + (9Z)-octadecenoate + H(+)</text>
        <dbReference type="Rhea" id="RHEA:38491"/>
        <dbReference type="ChEBI" id="CHEBI:15377"/>
        <dbReference type="ChEBI" id="CHEBI:15378"/>
        <dbReference type="ChEBI" id="CHEBI:17754"/>
        <dbReference type="ChEBI" id="CHEBI:30823"/>
        <dbReference type="ChEBI" id="CHEBI:73990"/>
    </reaction>
    <physiologicalReaction direction="left-to-right" evidence="49">
        <dbReference type="Rhea" id="RHEA:38492"/>
    </physiologicalReaction>
</comment>
<dbReference type="CDD" id="cd01824">
    <property type="entry name" value="Phospholipase_B_like"/>
    <property type="match status" value="2"/>
</dbReference>
<comment type="catalytic activity">
    <reaction evidence="36">
        <text>1,2-dihexadecanoyl-sn-glycero-3-phosphocholine + H2O = 1-hexadecanoyl-sn-glycero-3-phosphocholine + hexadecanoate + H(+)</text>
        <dbReference type="Rhea" id="RHEA:41223"/>
        <dbReference type="ChEBI" id="CHEBI:7896"/>
        <dbReference type="ChEBI" id="CHEBI:15377"/>
        <dbReference type="ChEBI" id="CHEBI:15378"/>
        <dbReference type="ChEBI" id="CHEBI:72998"/>
        <dbReference type="ChEBI" id="CHEBI:72999"/>
    </reaction>
    <physiologicalReaction direction="left-to-right" evidence="36">
        <dbReference type="Rhea" id="RHEA:41224"/>
    </physiologicalReaction>
</comment>
<comment type="catalytic activity">
    <reaction evidence="45">
        <text>1-O-hexadecyl-2-(9Z)-octadecenoyl-sn-glycero-3-phosphocholine + H2O = 1-O-hexadecyl-sn-glycero-3-phosphocholine + (9Z)-octadecenoate + H(+)</text>
        <dbReference type="Rhea" id="RHEA:40915"/>
        <dbReference type="ChEBI" id="CHEBI:15377"/>
        <dbReference type="ChEBI" id="CHEBI:15378"/>
        <dbReference type="ChEBI" id="CHEBI:30823"/>
        <dbReference type="ChEBI" id="CHEBI:34112"/>
        <dbReference type="ChEBI" id="CHEBI:64496"/>
    </reaction>
    <physiologicalReaction direction="left-to-right" evidence="45">
        <dbReference type="Rhea" id="RHEA:40916"/>
    </physiologicalReaction>
</comment>
<protein>
    <recommendedName>
        <fullName evidence="6">Phospholipase B1, membrane-associated</fullName>
        <ecNumber evidence="5">3.1.1.3</ecNumber>
        <ecNumber evidence="4">3.1.1.4</ecNumber>
        <ecNumber evidence="3">3.1.1.5</ecNumber>
    </recommendedName>
    <alternativeName>
        <fullName evidence="23">Lysophospholipase</fullName>
    </alternativeName>
    <alternativeName>
        <fullName evidence="24">Phospholipase A2</fullName>
    </alternativeName>
    <alternativeName>
        <fullName evidence="26">Phospholipase B/lipase</fullName>
    </alternativeName>
    <alternativeName>
        <fullName evidence="25">Triacylglycerol lipase</fullName>
    </alternativeName>
</protein>
<evidence type="ECO:0000256" key="6">
    <source>
        <dbReference type="ARBA" id="ARBA00015133"/>
    </source>
</evidence>
<evidence type="ECO:0000256" key="27">
    <source>
        <dbReference type="ARBA" id="ARBA00045916"/>
    </source>
</evidence>
<organism evidence="51 52">
    <name type="scientific">Pristionchus pacificus</name>
    <name type="common">Parasitic nematode worm</name>
    <dbReference type="NCBI Taxonomy" id="54126"/>
    <lineage>
        <taxon>Eukaryota</taxon>
        <taxon>Metazoa</taxon>
        <taxon>Ecdysozoa</taxon>
        <taxon>Nematoda</taxon>
        <taxon>Chromadorea</taxon>
        <taxon>Rhabditida</taxon>
        <taxon>Rhabditina</taxon>
        <taxon>Diplogasteromorpha</taxon>
        <taxon>Diplogasteroidea</taxon>
        <taxon>Neodiplogasteridae</taxon>
        <taxon>Pristionchus</taxon>
    </lineage>
</organism>
<evidence type="ECO:0000256" key="1">
    <source>
        <dbReference type="ARBA" id="ARBA00004247"/>
    </source>
</evidence>
<reference evidence="52" key="1">
    <citation type="journal article" date="2008" name="Nat. Genet.">
        <title>The Pristionchus pacificus genome provides a unique perspective on nematode lifestyle and parasitism.</title>
        <authorList>
            <person name="Dieterich C."/>
            <person name="Clifton S.W."/>
            <person name="Schuster L.N."/>
            <person name="Chinwalla A."/>
            <person name="Delehaunty K."/>
            <person name="Dinkelacker I."/>
            <person name="Fulton L."/>
            <person name="Fulton R."/>
            <person name="Godfrey J."/>
            <person name="Minx P."/>
            <person name="Mitreva M."/>
            <person name="Roeseler W."/>
            <person name="Tian H."/>
            <person name="Witte H."/>
            <person name="Yang S.P."/>
            <person name="Wilson R.K."/>
            <person name="Sommer R.J."/>
        </authorList>
    </citation>
    <scope>NUCLEOTIDE SEQUENCE [LARGE SCALE GENOMIC DNA]</scope>
    <source>
        <strain evidence="52">PS312</strain>
    </source>
</reference>
<keyword evidence="8" id="KW-0812">Transmembrane</keyword>
<evidence type="ECO:0000256" key="2">
    <source>
        <dbReference type="ARBA" id="ARBA00009979"/>
    </source>
</evidence>
<evidence type="ECO:0000256" key="32">
    <source>
        <dbReference type="ARBA" id="ARBA00048011"/>
    </source>
</evidence>
<evidence type="ECO:0000256" key="30">
    <source>
        <dbReference type="ARBA" id="ARBA00047438"/>
    </source>
</evidence>
<evidence type="ECO:0000256" key="15">
    <source>
        <dbReference type="ARBA" id="ARBA00022989"/>
    </source>
</evidence>
<evidence type="ECO:0000256" key="37">
    <source>
        <dbReference type="ARBA" id="ARBA00048362"/>
    </source>
</evidence>
<evidence type="ECO:0000256" key="40">
    <source>
        <dbReference type="ARBA" id="ARBA00048454"/>
    </source>
</evidence>
<evidence type="ECO:0000256" key="28">
    <source>
        <dbReference type="ARBA" id="ARBA00047324"/>
    </source>
</evidence>
<feature type="compositionally biased region" description="Basic and acidic residues" evidence="50">
    <location>
        <begin position="349"/>
        <end position="369"/>
    </location>
</feature>
<evidence type="ECO:0000256" key="17">
    <source>
        <dbReference type="ARBA" id="ARBA00023136"/>
    </source>
</evidence>
<comment type="catalytic activity">
    <reaction evidence="48">
        <text>1,3-di-(9Z-octadecenoyl)-glycerol + H2O = 1-(9Z-octadecenoyl)-glycerol + (9Z)-octadecenoate + H(+)</text>
        <dbReference type="Rhea" id="RHEA:39939"/>
        <dbReference type="ChEBI" id="CHEBI:15377"/>
        <dbReference type="ChEBI" id="CHEBI:15378"/>
        <dbReference type="ChEBI" id="CHEBI:30823"/>
        <dbReference type="ChEBI" id="CHEBI:75342"/>
        <dbReference type="ChEBI" id="CHEBI:75735"/>
    </reaction>
    <physiologicalReaction direction="left-to-right" evidence="48">
        <dbReference type="Rhea" id="RHEA:39940"/>
    </physiologicalReaction>
</comment>
<comment type="catalytic activity">
    <reaction evidence="31">
        <text>1-hexadecanoyl-2-(9Z)-octadecenoyl-3-octadecanoyl-sn-glycerol + H2O = 1-hexadecanoyl-2-(9Z-octadecenoyl)-sn-glycerol + octadecanoate + H(+)</text>
        <dbReference type="Rhea" id="RHEA:41111"/>
        <dbReference type="ChEBI" id="CHEBI:15377"/>
        <dbReference type="ChEBI" id="CHEBI:15378"/>
        <dbReference type="ChEBI" id="CHEBI:25629"/>
        <dbReference type="ChEBI" id="CHEBI:75466"/>
        <dbReference type="ChEBI" id="CHEBI:77623"/>
    </reaction>
    <physiologicalReaction direction="left-to-right" evidence="31">
        <dbReference type="Rhea" id="RHEA:41112"/>
    </physiologicalReaction>
</comment>
<dbReference type="SUPFAM" id="SSF57667">
    <property type="entry name" value="beta-beta-alpha zinc fingers"/>
    <property type="match status" value="2"/>
</dbReference>
<feature type="region of interest" description="Disordered" evidence="50">
    <location>
        <begin position="348"/>
        <end position="377"/>
    </location>
</feature>
<keyword evidence="16" id="KW-0443">Lipid metabolism</keyword>
<evidence type="ECO:0000256" key="39">
    <source>
        <dbReference type="ARBA" id="ARBA00048386"/>
    </source>
</evidence>
<dbReference type="PROSITE" id="PS50157">
    <property type="entry name" value="ZINC_FINGER_C2H2_2"/>
    <property type="match status" value="4"/>
</dbReference>
<dbReference type="InterPro" id="IPR001087">
    <property type="entry name" value="GDSL"/>
</dbReference>
<dbReference type="EC" id="3.1.1.5" evidence="3"/>
<dbReference type="GO" id="GO:0004620">
    <property type="term" value="F:phospholipase activity"/>
    <property type="evidence" value="ECO:0000318"/>
    <property type="project" value="GO_Central"/>
</dbReference>
<comment type="catalytic activity">
    <reaction evidence="40">
        <text>a 1-acyl-sn-glycero-3-phosphocholine + H2O = sn-glycerol 3-phosphocholine + a fatty acid + H(+)</text>
        <dbReference type="Rhea" id="RHEA:15177"/>
        <dbReference type="ChEBI" id="CHEBI:15377"/>
        <dbReference type="ChEBI" id="CHEBI:15378"/>
        <dbReference type="ChEBI" id="CHEBI:16870"/>
        <dbReference type="ChEBI" id="CHEBI:28868"/>
        <dbReference type="ChEBI" id="CHEBI:58168"/>
        <dbReference type="EC" id="3.1.1.5"/>
    </reaction>
    <physiologicalReaction direction="left-to-right" evidence="40">
        <dbReference type="Rhea" id="RHEA:15178"/>
    </physiologicalReaction>
</comment>
<comment type="catalytic activity">
    <reaction evidence="37">
        <text>1-hexadecanoyl-2-(9Z,12Z-octadecadienoyl)-sn-glycero-3-phosphocholine + H2O = 2-(9Z,12Z-octadecadienoyl)-sn-glycero-3-phosphocholine + hexadecanoate + H(+)</text>
        <dbReference type="Rhea" id="RHEA:40971"/>
        <dbReference type="ChEBI" id="CHEBI:7896"/>
        <dbReference type="ChEBI" id="CHEBI:15377"/>
        <dbReference type="ChEBI" id="CHEBI:15378"/>
        <dbReference type="ChEBI" id="CHEBI:73002"/>
        <dbReference type="ChEBI" id="CHEBI:76084"/>
    </reaction>
    <physiologicalReaction direction="left-to-right" evidence="37">
        <dbReference type="Rhea" id="RHEA:40972"/>
    </physiologicalReaction>
</comment>
<evidence type="ECO:0000256" key="10">
    <source>
        <dbReference type="ARBA" id="ARBA00022729"/>
    </source>
</evidence>
<evidence type="ECO:0000256" key="9">
    <source>
        <dbReference type="ARBA" id="ARBA00022723"/>
    </source>
</evidence>
<dbReference type="InterPro" id="IPR008265">
    <property type="entry name" value="Lipase_GDSL_AS"/>
</dbReference>
<evidence type="ECO:0000256" key="34">
    <source>
        <dbReference type="ARBA" id="ARBA00048049"/>
    </source>
</evidence>
<dbReference type="GO" id="GO:0008270">
    <property type="term" value="F:zinc ion binding"/>
    <property type="evidence" value="ECO:0007669"/>
    <property type="project" value="UniProtKB-KW"/>
</dbReference>
<comment type="catalytic activity">
    <reaction evidence="41">
        <text>1-hexadecanoyl-2-(9Z-octadecenoyl)-sn-glycero-3-phosphoethanolamine + H2O = 1-hexadecanoyl-sn-glycero-3-phosphoethanolamine + (9Z)-octadecenoate + H(+)</text>
        <dbReference type="Rhea" id="RHEA:40911"/>
        <dbReference type="ChEBI" id="CHEBI:15377"/>
        <dbReference type="ChEBI" id="CHEBI:15378"/>
        <dbReference type="ChEBI" id="CHEBI:30823"/>
        <dbReference type="ChEBI" id="CHEBI:73004"/>
        <dbReference type="ChEBI" id="CHEBI:73007"/>
    </reaction>
    <physiologicalReaction direction="left-to-right" evidence="41">
        <dbReference type="Rhea" id="RHEA:40912"/>
    </physiologicalReaction>
</comment>
<evidence type="ECO:0000256" key="26">
    <source>
        <dbReference type="ARBA" id="ARBA00033022"/>
    </source>
</evidence>
<proteinExistence type="inferred from homology"/>
<name>A0A2A6CSP4_PRIPA</name>
<evidence type="ECO:0000256" key="49">
    <source>
        <dbReference type="ARBA" id="ARBA00049461"/>
    </source>
</evidence>
<evidence type="ECO:0000256" key="20">
    <source>
        <dbReference type="ARBA" id="ARBA00023369"/>
    </source>
</evidence>
<evidence type="ECO:0000256" key="46">
    <source>
        <dbReference type="ARBA" id="ARBA00048939"/>
    </source>
</evidence>
<evidence type="ECO:0000256" key="16">
    <source>
        <dbReference type="ARBA" id="ARBA00023098"/>
    </source>
</evidence>
<keyword evidence="15" id="KW-1133">Transmembrane helix</keyword>
<comment type="catalytic activity">
    <reaction evidence="33">
        <text>1-hexadecanoyl-2-(9Z-octadecenoyl)-sn-glycero-3-phospho-(1'-sn-glycerol) + H2O = 1-hexadecanoyl-sn-glycero-3-phospho-(1'-sn-glycerol) + (9Z)-octadecenoate + H(+)</text>
        <dbReference type="Rhea" id="RHEA:40919"/>
        <dbReference type="ChEBI" id="CHEBI:15377"/>
        <dbReference type="ChEBI" id="CHEBI:15378"/>
        <dbReference type="ChEBI" id="CHEBI:30823"/>
        <dbReference type="ChEBI" id="CHEBI:72841"/>
        <dbReference type="ChEBI" id="CHEBI:75158"/>
    </reaction>
    <physiologicalReaction direction="left-to-right" evidence="33">
        <dbReference type="Rhea" id="RHEA:40920"/>
    </physiologicalReaction>
</comment>
<dbReference type="SUPFAM" id="SSF52266">
    <property type="entry name" value="SGNH hydrolase"/>
    <property type="match status" value="3"/>
</dbReference>
<dbReference type="Pfam" id="PF00657">
    <property type="entry name" value="Lipase_GDSL"/>
    <property type="match status" value="3"/>
</dbReference>
<dbReference type="Proteomes" id="UP000005239">
    <property type="component" value="Unassembled WGS sequence"/>
</dbReference>
<keyword evidence="17" id="KW-0472">Membrane</keyword>
<evidence type="ECO:0000256" key="13">
    <source>
        <dbReference type="ARBA" id="ARBA00022801"/>
    </source>
</evidence>
<evidence type="ECO:0000256" key="23">
    <source>
        <dbReference type="ARBA" id="ARBA00029723"/>
    </source>
</evidence>
<comment type="catalytic activity">
    <reaction evidence="42">
        <text>1-hexadecanoyl-sn-glycero-3-phosphocholine + H2O = sn-glycerol 3-phosphocholine + hexadecanoate + H(+)</text>
        <dbReference type="Rhea" id="RHEA:40435"/>
        <dbReference type="ChEBI" id="CHEBI:7896"/>
        <dbReference type="ChEBI" id="CHEBI:15377"/>
        <dbReference type="ChEBI" id="CHEBI:15378"/>
        <dbReference type="ChEBI" id="CHEBI:16870"/>
        <dbReference type="ChEBI" id="CHEBI:72998"/>
    </reaction>
    <physiologicalReaction direction="left-to-right" evidence="42">
        <dbReference type="Rhea" id="RHEA:40436"/>
    </physiologicalReaction>
</comment>
<dbReference type="FunFam" id="3.40.50.1110:FF:000017">
    <property type="entry name" value="Protein CBG05119"/>
    <property type="match status" value="3"/>
</dbReference>
<evidence type="ECO:0000256" key="19">
    <source>
        <dbReference type="ARBA" id="ARBA00023264"/>
    </source>
</evidence>
<evidence type="ECO:0000256" key="8">
    <source>
        <dbReference type="ARBA" id="ARBA00022692"/>
    </source>
</evidence>
<keyword evidence="19" id="KW-1208">Phospholipid metabolism</keyword>
<dbReference type="GO" id="GO:0016324">
    <property type="term" value="C:apical plasma membrane"/>
    <property type="evidence" value="ECO:0007669"/>
    <property type="project" value="UniProtKB-SubCell"/>
</dbReference>
<sequence>MSDTDAKRIANLQMEAIHFSFTDKIGTVVQKAIESAQSVLRNDRTGICEDFIGNSDGNHDSTRKQIYALCEILELMIKDKIASSNSLLHIDGNHQHIIADQQTASMTQRSNEAVEYSGLYKELTIMEDINMDAHSKIEDEETYFDDVENHDSTVKQEVNNGHTDTGGNIQLSIHDDDSIGEMREVNYDEEEMSNFADGDNIFMEGSDHSYNPDVSFSSEKKRNKSNNKDSHKCDECDSSYYNRSSLARHKRKHAANEIRHAFVCETCGKGFLTKYECKRHGRVHLAPYDIPRPFKCKTCEKRFTRNHELKRHSRSHSTSLEIRKPYKCDACENRFTTKQHLQSHITNIHSKEQANEGPATKDKKLRDSEEVPEANNDSITNEIRDTRKSLDANLLKYMRLPKLLSLCFFATVVLSYRELGAPGWSCDADLMKRSTTVPINVHSLRPADIDIIASLGDSLTAANGAGAEGEDALAIAIQYRGLHWASGGDKSLDEHITISNILKKFNPNVFGYSIRTGSANVWETAHLNAGWPGAYAADMFGQAQDIVRRMREHPEIDYENHWKLVHIFIGGNDICAWCFRNTLSADDYRDNIRKAIQYLKENSPRTIVVLSGMIDIAMLRRIDNAHLLCKEIHISECKCEQNSTITDAALSGICHDYMDRMQEMQDSGEFDTTDDFTLIIEPYLSTMDDISRNPDGTVNMDFFAPDCFHFRAFGHALCAKNLWNNMMQPVGAQMPANLTDNDTPSTLPLLCPDKACPFIRTTKNSADCTKNDVVIRVVGPQRYTMKYLLSLCFFATVVLSYRELGASGYSCDADLMKRSKTVPINVHSLRPADIDIIASLGDSLTAANGAGAEGEDALAIAIQFRGLHWASGGDKSLDEHITLTNILKKYNPDIFGYSIRTGSANVWETAHLNAGIPGAHSGGMLEQAQDTVRRMKEHPEIDFVNHWKLVHIFIGGNDICGWCYRGDNSADGDHYRDNIRRAVQYLKENSPRTIVVLTGMIDLALLRRIDNAHLICKEIHTFECKCEQNATVTDQALSDICHDYMVKMQEMQDSGEFDTTDDFTLIIEPYLSGIDDISRNPDGTVNMDFFAPDCFHFRAFGHAVCAKNLWNNMMQPVGAQMPANLTDNDTPSTLPLLCPDKACPFIRTTKNSEDCSKSKTVPQSVPALRPADIDIIAAMGDSLTAGNGACAEGEDVLAIAIQFRGLNWANCGDKSLDEHIKIANILKKFNPNLFGYSIRTGSANVWETARLNAGVPGAHSSKVYEQANDLVRWMKEHPEIDFMNQWKLMHIFIGGNDVADGDHYRDSIRKGIQFMKENMPKTIVVLTGMIDVLLLRTKIDNAKEVCKEIHTARCKCEQNAIITDATLSGICHDYMSKMQELQDSGEFDTTEDFTLIIEPYLENLDDLSRNPDGTPNMDFWAPD</sequence>
<comment type="subcellular location">
    <subcellularLocation>
        <location evidence="1">Apical cell membrane</location>
        <topology evidence="1">Single-pass type I membrane protein</topology>
    </subcellularLocation>
</comment>
<accession>A0A2A6CSP4</accession>
<comment type="catalytic activity">
    <reaction evidence="22">
        <text>a 1,2-diacyl-sn-glycero-3-phosphocholine + H2O = a 1-acyl-sn-glycero-3-phosphocholine + a fatty acid + H(+)</text>
        <dbReference type="Rhea" id="RHEA:15801"/>
        <dbReference type="ChEBI" id="CHEBI:15377"/>
        <dbReference type="ChEBI" id="CHEBI:15378"/>
        <dbReference type="ChEBI" id="CHEBI:28868"/>
        <dbReference type="ChEBI" id="CHEBI:57643"/>
        <dbReference type="ChEBI" id="CHEBI:58168"/>
        <dbReference type="EC" id="3.1.1.4"/>
    </reaction>
    <physiologicalReaction direction="left-to-right" evidence="22">
        <dbReference type="Rhea" id="RHEA:15802"/>
    </physiologicalReaction>
</comment>
<evidence type="ECO:0000256" key="21">
    <source>
        <dbReference type="ARBA" id="ARBA00023408"/>
    </source>
</evidence>
<dbReference type="InterPro" id="IPR036236">
    <property type="entry name" value="Znf_C2H2_sf"/>
</dbReference>
<evidence type="ECO:0000256" key="4">
    <source>
        <dbReference type="ARBA" id="ARBA00013278"/>
    </source>
</evidence>
<evidence type="ECO:0000256" key="12">
    <source>
        <dbReference type="ARBA" id="ARBA00022771"/>
    </source>
</evidence>
<evidence type="ECO:0000256" key="29">
    <source>
        <dbReference type="ARBA" id="ARBA00047363"/>
    </source>
</evidence>
<evidence type="ECO:0000256" key="42">
    <source>
        <dbReference type="ARBA" id="ARBA00048656"/>
    </source>
</evidence>
<dbReference type="FunFam" id="3.30.160.60:FF:000100">
    <property type="entry name" value="Zinc finger 45-like"/>
    <property type="match status" value="1"/>
</dbReference>
<evidence type="ECO:0000256" key="45">
    <source>
        <dbReference type="ARBA" id="ARBA00048872"/>
    </source>
</evidence>
<comment type="function">
    <text evidence="27">Calcium-independent membrane-associated phospholipase that catalyzes complete diacylation of phospholipids by hydrolyzing both sn-1 and sn-2 fatty acyl chains attached to the glycerol backbone (phospholipase B activity). Has dual phospholipase and lysophospholipase activities toward diacylphospholipids. Preferentially cleaves sn-2 ester bonds over sn-1 bonds. Acts as a lipase toward glycerolipid substrates. Hydrolyzes fatty acyl chains of diacylglycerols with preference for the sn-2 position and of triacylglycerols with not positional selectivity. May also hydrolyze long chain retinyl esters such as retinyl palmitate. May contribute to digestion of dietary phospholipids, glycerolipids and retinoids, facilitating lipid absorption at the brush border.</text>
</comment>
<gene>
    <name evidence="51" type="primary">WBGene00276306</name>
</gene>
<reference evidence="51" key="2">
    <citation type="submission" date="2022-06" db="UniProtKB">
        <authorList>
            <consortium name="EnsemblMetazoa"/>
        </authorList>
    </citation>
    <scope>IDENTIFICATION</scope>
    <source>
        <strain evidence="51">PS312</strain>
    </source>
</reference>
<comment type="catalytic activity">
    <reaction evidence="47">
        <text>1,2-dihexadecanoyl-sn-glycero-3-phosphocholine + 2 H2O = sn-glycerol 3-phosphocholine + 2 hexadecanoate + 2 H(+)</text>
        <dbReference type="Rhea" id="RHEA:40975"/>
        <dbReference type="ChEBI" id="CHEBI:7896"/>
        <dbReference type="ChEBI" id="CHEBI:15377"/>
        <dbReference type="ChEBI" id="CHEBI:15378"/>
        <dbReference type="ChEBI" id="CHEBI:16870"/>
        <dbReference type="ChEBI" id="CHEBI:72999"/>
    </reaction>
    <physiologicalReaction direction="left-to-right" evidence="47">
        <dbReference type="Rhea" id="RHEA:40976"/>
    </physiologicalReaction>
</comment>
<evidence type="ECO:0000256" key="33">
    <source>
        <dbReference type="ARBA" id="ARBA00048015"/>
    </source>
</evidence>
<evidence type="ECO:0000256" key="11">
    <source>
        <dbReference type="ARBA" id="ARBA00022737"/>
    </source>
</evidence>
<dbReference type="InterPro" id="IPR013087">
    <property type="entry name" value="Znf_C2H2_type"/>
</dbReference>
<comment type="catalytic activity">
    <reaction evidence="44">
        <text>1,3-dihexadecanoyl-2-(9Z-octadecenoyl)glycerol + H2O = 1,3-dihexadecanoylglycerol + (9Z)-octadecenoate + H(+)</text>
        <dbReference type="Rhea" id="RHEA:40983"/>
        <dbReference type="ChEBI" id="CHEBI:15377"/>
        <dbReference type="ChEBI" id="CHEBI:15378"/>
        <dbReference type="ChEBI" id="CHEBI:30823"/>
        <dbReference type="ChEBI" id="CHEBI:75688"/>
        <dbReference type="ChEBI" id="CHEBI:77619"/>
    </reaction>
    <physiologicalReaction direction="left-to-right" evidence="44">
        <dbReference type="Rhea" id="RHEA:40984"/>
    </physiologicalReaction>
</comment>
<keyword evidence="11" id="KW-0677">Repeat</keyword>
<evidence type="ECO:0000256" key="18">
    <source>
        <dbReference type="ARBA" id="ARBA00023180"/>
    </source>
</evidence>
<evidence type="ECO:0000256" key="3">
    <source>
        <dbReference type="ARBA" id="ARBA00013274"/>
    </source>
</evidence>
<dbReference type="GO" id="GO:0000122">
    <property type="term" value="P:negative regulation of transcription by RNA polymerase II"/>
    <property type="evidence" value="ECO:0007669"/>
    <property type="project" value="UniProtKB-ARBA"/>
</dbReference>
<dbReference type="Gene3D" id="3.40.50.1110">
    <property type="entry name" value="SGNH hydrolase"/>
    <property type="match status" value="3"/>
</dbReference>
<comment type="catalytic activity">
    <reaction evidence="34">
        <text>a 1-O-alkyl-2-acyl-sn-glycero-3-phosphocholine + H2O = a 1-O-alkyl-sn-glycero-3-phosphocholine + a fatty acid + H(+)</text>
        <dbReference type="Rhea" id="RHEA:36231"/>
        <dbReference type="ChEBI" id="CHEBI:15377"/>
        <dbReference type="ChEBI" id="CHEBI:15378"/>
        <dbReference type="ChEBI" id="CHEBI:28868"/>
        <dbReference type="ChEBI" id="CHEBI:30909"/>
        <dbReference type="ChEBI" id="CHEBI:36702"/>
        <dbReference type="EC" id="3.1.1.4"/>
    </reaction>
    <physiologicalReaction direction="left-to-right" evidence="34">
        <dbReference type="Rhea" id="RHEA:36232"/>
    </physiologicalReaction>
</comment>
<dbReference type="FunFam" id="3.30.160.60:FF:000446">
    <property type="entry name" value="Zinc finger protein"/>
    <property type="match status" value="1"/>
</dbReference>
<evidence type="ECO:0000256" key="50">
    <source>
        <dbReference type="SAM" id="MobiDB-lite"/>
    </source>
</evidence>
<keyword evidence="13" id="KW-0378">Hydrolase</keyword>
<dbReference type="PANTHER" id="PTHR21325:SF31">
    <property type="entry name" value="GH22081P-RELATED"/>
    <property type="match status" value="1"/>
</dbReference>
<evidence type="ECO:0000256" key="41">
    <source>
        <dbReference type="ARBA" id="ARBA00048613"/>
    </source>
</evidence>
<dbReference type="GO" id="GO:0004806">
    <property type="term" value="F:triacylglycerol lipase activity"/>
    <property type="evidence" value="ECO:0007669"/>
    <property type="project" value="UniProtKB-EC"/>
</dbReference>
<dbReference type="InterPro" id="IPR038885">
    <property type="entry name" value="PLB1"/>
</dbReference>
<dbReference type="EC" id="3.1.1.3" evidence="5"/>
<evidence type="ECO:0000256" key="43">
    <source>
        <dbReference type="ARBA" id="ARBA00048699"/>
    </source>
</evidence>
<dbReference type="InterPro" id="IPR035547">
    <property type="entry name" value="Phospholipase_B"/>
</dbReference>
<dbReference type="GO" id="GO:0004622">
    <property type="term" value="F:phosphatidylcholine lysophospholipase activity"/>
    <property type="evidence" value="ECO:0007669"/>
    <property type="project" value="UniProtKB-EC"/>
</dbReference>
<evidence type="ECO:0000256" key="47">
    <source>
        <dbReference type="ARBA" id="ARBA00049363"/>
    </source>
</evidence>
<comment type="catalytic activity">
    <reaction evidence="21">
        <text>1-hexadecanoyl-2-(9Z,12Z-octadecadienoyl)-sn-glycero-3-phosphocholine + H2O = (9Z,12Z)-octadecadienoate + 1-hexadecanoyl-sn-glycero-3-phosphocholine + H(+)</text>
        <dbReference type="Rhea" id="RHEA:40811"/>
        <dbReference type="ChEBI" id="CHEBI:15377"/>
        <dbReference type="ChEBI" id="CHEBI:15378"/>
        <dbReference type="ChEBI" id="CHEBI:30245"/>
        <dbReference type="ChEBI" id="CHEBI:72998"/>
        <dbReference type="ChEBI" id="CHEBI:73002"/>
    </reaction>
    <physiologicalReaction direction="left-to-right" evidence="21">
        <dbReference type="Rhea" id="RHEA:40812"/>
    </physiologicalReaction>
</comment>
<keyword evidence="10" id="KW-0732">Signal</keyword>
<evidence type="ECO:0000313" key="51">
    <source>
        <dbReference type="EnsemblMetazoa" id="PPA37937.1"/>
    </source>
</evidence>
<comment type="catalytic activity">
    <reaction evidence="43">
        <text>1-hexadecanoyl-2-(9Z-octadecenoyl)-sn-glycero-3-phosphocholine + H2O = 1-hexadecanoyl-sn-glycero-3-phosphocholine + (9Z)-octadecenoate + H(+)</text>
        <dbReference type="Rhea" id="RHEA:38779"/>
        <dbReference type="ChEBI" id="CHEBI:15377"/>
        <dbReference type="ChEBI" id="CHEBI:15378"/>
        <dbReference type="ChEBI" id="CHEBI:30823"/>
        <dbReference type="ChEBI" id="CHEBI:72998"/>
        <dbReference type="ChEBI" id="CHEBI:73001"/>
    </reaction>
    <physiologicalReaction direction="left-to-right" evidence="43">
        <dbReference type="Rhea" id="RHEA:38780"/>
    </physiologicalReaction>
</comment>
<evidence type="ECO:0000256" key="25">
    <source>
        <dbReference type="ARBA" id="ARBA00031485"/>
    </source>
</evidence>
<comment type="catalytic activity">
    <reaction evidence="35">
        <text>1,2-di-(9Z-octadecenoyl)-sn-glycero-3-phosphocholine + H2O = 1-(9Z-octadecenoyl)-sn-glycero-3-phosphocholine + (9Z)-octadecenoate + H(+)</text>
        <dbReference type="Rhea" id="RHEA:40923"/>
        <dbReference type="ChEBI" id="CHEBI:15377"/>
        <dbReference type="ChEBI" id="CHEBI:15378"/>
        <dbReference type="ChEBI" id="CHEBI:28610"/>
        <dbReference type="ChEBI" id="CHEBI:30823"/>
        <dbReference type="ChEBI" id="CHEBI:74669"/>
    </reaction>
    <physiologicalReaction direction="left-to-right" evidence="35">
        <dbReference type="Rhea" id="RHEA:40924"/>
    </physiologicalReaction>
</comment>
<dbReference type="PANTHER" id="PTHR21325">
    <property type="entry name" value="PHOSPHOLIPASE B, PLB1"/>
    <property type="match status" value="1"/>
</dbReference>
<dbReference type="GO" id="GO:0004623">
    <property type="term" value="F:phospholipase A2 activity"/>
    <property type="evidence" value="ECO:0007669"/>
    <property type="project" value="UniProtKB-EC"/>
</dbReference>
<dbReference type="PROSITE" id="PS01098">
    <property type="entry name" value="LIPASE_GDSL_SER"/>
    <property type="match status" value="1"/>
</dbReference>
<keyword evidence="18" id="KW-0325">Glycoprotein</keyword>
<comment type="catalytic activity">
    <reaction evidence="20">
        <text>a triacylglycerol + H2O = a diacylglycerol + a fatty acid + H(+)</text>
        <dbReference type="Rhea" id="RHEA:12044"/>
        <dbReference type="ChEBI" id="CHEBI:15377"/>
        <dbReference type="ChEBI" id="CHEBI:15378"/>
        <dbReference type="ChEBI" id="CHEBI:17855"/>
        <dbReference type="ChEBI" id="CHEBI:18035"/>
        <dbReference type="ChEBI" id="CHEBI:28868"/>
        <dbReference type="EC" id="3.1.1.3"/>
    </reaction>
    <physiologicalReaction direction="left-to-right" evidence="20">
        <dbReference type="Rhea" id="RHEA:12045"/>
    </physiologicalReaction>
</comment>
<dbReference type="EnsemblMetazoa" id="PPA37937.1">
    <property type="protein sequence ID" value="PPA37937.1"/>
    <property type="gene ID" value="WBGene00276306"/>
</dbReference>
<evidence type="ECO:0000256" key="48">
    <source>
        <dbReference type="ARBA" id="ARBA00049372"/>
    </source>
</evidence>
<evidence type="ECO:0000256" key="24">
    <source>
        <dbReference type="ARBA" id="ARBA00031182"/>
    </source>
</evidence>
<feature type="region of interest" description="Disordered" evidence="50">
    <location>
        <begin position="201"/>
        <end position="233"/>
    </location>
</feature>
<accession>A0A8R1YWC4</accession>
<comment type="catalytic activity">
    <reaction evidence="29">
        <text>1,3-dihexadecanoyl-2-(9Z-octadecenoyl)glycerol + H2O = 1-hexadecanoyl-2-(9Z-octadecenoyl)-glycerol + hexadecanoate + H(+)</text>
        <dbReference type="Rhea" id="RHEA:40979"/>
        <dbReference type="ChEBI" id="CHEBI:7896"/>
        <dbReference type="ChEBI" id="CHEBI:15377"/>
        <dbReference type="ChEBI" id="CHEBI:15378"/>
        <dbReference type="ChEBI" id="CHEBI:75585"/>
        <dbReference type="ChEBI" id="CHEBI:75688"/>
    </reaction>
    <physiologicalReaction direction="left-to-right" evidence="29">
        <dbReference type="Rhea" id="RHEA:40980"/>
    </physiologicalReaction>
</comment>
<keyword evidence="7" id="KW-1003">Cell membrane</keyword>
<comment type="catalytic activity">
    <reaction evidence="30">
        <text>1-(9Z-octadecenoyl)-glycerol + H2O = glycerol + (9Z)-octadecenoate + H(+)</text>
        <dbReference type="Rhea" id="RHEA:38487"/>
        <dbReference type="ChEBI" id="CHEBI:15377"/>
        <dbReference type="ChEBI" id="CHEBI:15378"/>
        <dbReference type="ChEBI" id="CHEBI:17754"/>
        <dbReference type="ChEBI" id="CHEBI:30823"/>
        <dbReference type="ChEBI" id="CHEBI:75342"/>
    </reaction>
    <physiologicalReaction direction="left-to-right" evidence="30">
        <dbReference type="Rhea" id="RHEA:38488"/>
    </physiologicalReaction>
</comment>
<keyword evidence="9" id="KW-0479">Metal-binding</keyword>
<keyword evidence="52" id="KW-1185">Reference proteome</keyword>
<keyword evidence="14" id="KW-0862">Zinc</keyword>
<comment type="catalytic activity">
    <reaction evidence="46">
        <text>1-hexadecanoyl-2-(9Z)-octadecenoyl-3-octadecanoyl-sn-glycerol + H2O = 1-hexadecanoyl-3-octadecanoyl-sn-glycerol + (9Z)-octadecenoate + H(+)</text>
        <dbReference type="Rhea" id="RHEA:41103"/>
        <dbReference type="ChEBI" id="CHEBI:15377"/>
        <dbReference type="ChEBI" id="CHEBI:15378"/>
        <dbReference type="ChEBI" id="CHEBI:30823"/>
        <dbReference type="ChEBI" id="CHEBI:77623"/>
        <dbReference type="ChEBI" id="CHEBI:77624"/>
    </reaction>
    <physiologicalReaction direction="left-to-right" evidence="46">
        <dbReference type="Rhea" id="RHEA:41104"/>
    </physiologicalReaction>
</comment>
<evidence type="ECO:0000256" key="38">
    <source>
        <dbReference type="ARBA" id="ARBA00048374"/>
    </source>
</evidence>
<comment type="similarity">
    <text evidence="2">Belongs to the 'GDSL' lipolytic enzyme family. Phospholipase B1 subfamily.</text>
</comment>
<evidence type="ECO:0000313" key="52">
    <source>
        <dbReference type="Proteomes" id="UP000005239"/>
    </source>
</evidence>
<comment type="catalytic activity">
    <reaction evidence="28">
        <text>1-hexadecanoyl-2-(9Z)-octadecenoyl-3-octadecanoyl-sn-glycerol + H2O = 2-(9Z-octadecenoyl)-3-octadecanoyl-sn-glycerol + hexadecanoate + H(+)</text>
        <dbReference type="Rhea" id="RHEA:41107"/>
        <dbReference type="ChEBI" id="CHEBI:7896"/>
        <dbReference type="ChEBI" id="CHEBI:15377"/>
        <dbReference type="ChEBI" id="CHEBI:15378"/>
        <dbReference type="ChEBI" id="CHEBI:75558"/>
        <dbReference type="ChEBI" id="CHEBI:77623"/>
    </reaction>
    <physiologicalReaction direction="left-to-right" evidence="28">
        <dbReference type="Rhea" id="RHEA:41108"/>
    </physiologicalReaction>
</comment>